<keyword evidence="1" id="KW-1133">Transmembrane helix</keyword>
<dbReference type="EMBL" id="KV427642">
    <property type="protein sequence ID" value="KZT03697.1"/>
    <property type="molecule type" value="Genomic_DNA"/>
</dbReference>
<dbReference type="PANTHER" id="PTHR40465:SF1">
    <property type="entry name" value="DUF6534 DOMAIN-CONTAINING PROTEIN"/>
    <property type="match status" value="1"/>
</dbReference>
<evidence type="ECO:0000256" key="1">
    <source>
        <dbReference type="SAM" id="Phobius"/>
    </source>
</evidence>
<proteinExistence type="predicted"/>
<dbReference type="RefSeq" id="XP_040761437.1">
    <property type="nucleotide sequence ID" value="XM_040909552.1"/>
</dbReference>
<feature type="transmembrane region" description="Helical" evidence="1">
    <location>
        <begin position="12"/>
        <end position="37"/>
    </location>
</feature>
<feature type="transmembrane region" description="Helical" evidence="1">
    <location>
        <begin position="120"/>
        <end position="141"/>
    </location>
</feature>
<keyword evidence="4" id="KW-1185">Reference proteome</keyword>
<evidence type="ECO:0000259" key="2">
    <source>
        <dbReference type="Pfam" id="PF20152"/>
    </source>
</evidence>
<accession>A0A165CXU8</accession>
<dbReference type="OrthoDB" id="3268207at2759"/>
<dbReference type="InterPro" id="IPR045339">
    <property type="entry name" value="DUF6534"/>
</dbReference>
<dbReference type="Pfam" id="PF20152">
    <property type="entry name" value="DUF6534"/>
    <property type="match status" value="1"/>
</dbReference>
<gene>
    <name evidence="3" type="ORF">LAESUDRAFT_728988</name>
</gene>
<feature type="domain" description="DUF6534" evidence="2">
    <location>
        <begin position="169"/>
        <end position="257"/>
    </location>
</feature>
<name>A0A165CXU8_9APHY</name>
<keyword evidence="1" id="KW-0812">Transmembrane</keyword>
<feature type="transmembrane region" description="Helical" evidence="1">
    <location>
        <begin position="49"/>
        <end position="68"/>
    </location>
</feature>
<dbReference type="GeneID" id="63826581"/>
<reference evidence="3 4" key="1">
    <citation type="journal article" date="2016" name="Mol. Biol. Evol.">
        <title>Comparative Genomics of Early-Diverging Mushroom-Forming Fungi Provides Insights into the Origins of Lignocellulose Decay Capabilities.</title>
        <authorList>
            <person name="Nagy L.G."/>
            <person name="Riley R."/>
            <person name="Tritt A."/>
            <person name="Adam C."/>
            <person name="Daum C."/>
            <person name="Floudas D."/>
            <person name="Sun H."/>
            <person name="Yadav J.S."/>
            <person name="Pangilinan J."/>
            <person name="Larsson K.H."/>
            <person name="Matsuura K."/>
            <person name="Barry K."/>
            <person name="Labutti K."/>
            <person name="Kuo R."/>
            <person name="Ohm R.A."/>
            <person name="Bhattacharya S.S."/>
            <person name="Shirouzu T."/>
            <person name="Yoshinaga Y."/>
            <person name="Martin F.M."/>
            <person name="Grigoriev I.V."/>
            <person name="Hibbett D.S."/>
        </authorList>
    </citation>
    <scope>NUCLEOTIDE SEQUENCE [LARGE SCALE GENOMIC DNA]</scope>
    <source>
        <strain evidence="3 4">93-53</strain>
    </source>
</reference>
<evidence type="ECO:0000313" key="3">
    <source>
        <dbReference type="EMBL" id="KZT03697.1"/>
    </source>
</evidence>
<dbReference type="PANTHER" id="PTHR40465">
    <property type="entry name" value="CHROMOSOME 1, WHOLE GENOME SHOTGUN SEQUENCE"/>
    <property type="match status" value="1"/>
</dbReference>
<dbReference type="InParanoid" id="A0A165CXU8"/>
<feature type="transmembrane region" description="Helical" evidence="1">
    <location>
        <begin position="80"/>
        <end position="99"/>
    </location>
</feature>
<feature type="transmembrane region" description="Helical" evidence="1">
    <location>
        <begin position="203"/>
        <end position="225"/>
    </location>
</feature>
<evidence type="ECO:0000313" key="4">
    <source>
        <dbReference type="Proteomes" id="UP000076871"/>
    </source>
</evidence>
<dbReference type="Proteomes" id="UP000076871">
    <property type="component" value="Unassembled WGS sequence"/>
</dbReference>
<feature type="transmembrane region" description="Helical" evidence="1">
    <location>
        <begin position="231"/>
        <end position="252"/>
    </location>
</feature>
<sequence length="327" mass="36715">MGYNLFPRNATLGAAYLGTIAASILYGVTNLQAFVYYKRPSHDPYYIRWLVFFLWVLDGLHLAFIIHASYSYTITDYMNAAALMTPLWCIASHVFVSSLSDAIVRGMFCCRIWMLSERKLLMTSTVAFVSFITLASGWAFSVWGSRANNYFLKPKALSYFLYPYFISGVTADVLITAFLCILLHRQRGSLARTNSVVNTLMLYSINTGVLSSLCALLCLLLYTLLPQNKKFAFIAVYFVLPKLLLNSLLASLNARDHLRKMNETGGLVTMPPPRMDRDSVVMHGLVCPQSFEIDMQTTMEMKSDNMSDIALPDTLPRAMHSLASCSV</sequence>
<dbReference type="STRING" id="1314785.A0A165CXU8"/>
<protein>
    <recommendedName>
        <fullName evidence="2">DUF6534 domain-containing protein</fullName>
    </recommendedName>
</protein>
<keyword evidence="1" id="KW-0472">Membrane</keyword>
<feature type="transmembrane region" description="Helical" evidence="1">
    <location>
        <begin position="161"/>
        <end position="183"/>
    </location>
</feature>
<organism evidence="3 4">
    <name type="scientific">Laetiporus sulphureus 93-53</name>
    <dbReference type="NCBI Taxonomy" id="1314785"/>
    <lineage>
        <taxon>Eukaryota</taxon>
        <taxon>Fungi</taxon>
        <taxon>Dikarya</taxon>
        <taxon>Basidiomycota</taxon>
        <taxon>Agaricomycotina</taxon>
        <taxon>Agaricomycetes</taxon>
        <taxon>Polyporales</taxon>
        <taxon>Laetiporus</taxon>
    </lineage>
</organism>
<dbReference type="AlphaFoldDB" id="A0A165CXU8"/>